<dbReference type="GO" id="GO:0005737">
    <property type="term" value="C:cytoplasm"/>
    <property type="evidence" value="ECO:0007669"/>
    <property type="project" value="UniProtKB-SubCell"/>
</dbReference>
<evidence type="ECO:0000256" key="3">
    <source>
        <dbReference type="PIRSR" id="PIRSR000443-1"/>
    </source>
</evidence>
<evidence type="ECO:0000256" key="1">
    <source>
        <dbReference type="ARBA" id="ARBA00022679"/>
    </source>
</evidence>
<dbReference type="OrthoDB" id="9800754at2"/>
<evidence type="ECO:0000256" key="2">
    <source>
        <dbReference type="HAMAP-Rule" id="MF_00296"/>
    </source>
</evidence>
<keyword evidence="2" id="KW-0028">Amino-acid biosynthesis</keyword>
<dbReference type="GO" id="GO:0004414">
    <property type="term" value="F:homoserine O-acetyltransferase activity"/>
    <property type="evidence" value="ECO:0007669"/>
    <property type="project" value="TreeGrafter"/>
</dbReference>
<dbReference type="AlphaFoldDB" id="A0A5B8SL60"/>
<dbReference type="InterPro" id="IPR008220">
    <property type="entry name" value="HAT_MetX-like"/>
</dbReference>
<reference evidence="5 6" key="1">
    <citation type="submission" date="2019-06" db="EMBL/GenBank/DDBJ databases">
        <title>Genome analyses of bacteria isolated from kimchi.</title>
        <authorList>
            <person name="Lee S."/>
            <person name="Ahn S."/>
            <person name="Roh S."/>
        </authorList>
    </citation>
    <scope>NUCLEOTIDE SEQUENCE [LARGE SCALE GENOMIC DNA]</scope>
    <source>
        <strain evidence="5 6">CBA4606</strain>
    </source>
</reference>
<dbReference type="Gene3D" id="1.10.1740.110">
    <property type="match status" value="1"/>
</dbReference>
<dbReference type="Gene3D" id="3.40.50.1820">
    <property type="entry name" value="alpha/beta hydrolase"/>
    <property type="match status" value="1"/>
</dbReference>
<keyword evidence="1 2" id="KW-0808">Transferase</keyword>
<comment type="caution">
    <text evidence="2">Lacks conserved residue(s) required for the propagation of feature annotation.</text>
</comment>
<comment type="similarity">
    <text evidence="2">Belongs to the AB hydrolase superfamily. MetX family.</text>
</comment>
<name>A0A5B8SL60_9GAMM</name>
<organism evidence="5 6">
    <name type="scientific">Pistricoccus aurantiacus</name>
    <dbReference type="NCBI Taxonomy" id="1883414"/>
    <lineage>
        <taxon>Bacteria</taxon>
        <taxon>Pseudomonadati</taxon>
        <taxon>Pseudomonadota</taxon>
        <taxon>Gammaproteobacteria</taxon>
        <taxon>Oceanospirillales</taxon>
        <taxon>Halomonadaceae</taxon>
        <taxon>Pistricoccus</taxon>
    </lineage>
</organism>
<evidence type="ECO:0000313" key="5">
    <source>
        <dbReference type="EMBL" id="QEA37849.1"/>
    </source>
</evidence>
<dbReference type="EC" id="2.3.1.-" evidence="2"/>
<dbReference type="InterPro" id="IPR000073">
    <property type="entry name" value="AB_hydrolase_1"/>
</dbReference>
<dbReference type="HAMAP" id="MF_00296">
    <property type="entry name" value="MetX_acyltransf"/>
    <property type="match status" value="1"/>
</dbReference>
<gene>
    <name evidence="5" type="ORF">FGL86_01365</name>
</gene>
<dbReference type="SUPFAM" id="SSF53474">
    <property type="entry name" value="alpha/beta-Hydrolases"/>
    <property type="match status" value="1"/>
</dbReference>
<dbReference type="PIRSF" id="PIRSF000443">
    <property type="entry name" value="Homoser_Ac_trans"/>
    <property type="match status" value="1"/>
</dbReference>
<evidence type="ECO:0000259" key="4">
    <source>
        <dbReference type="Pfam" id="PF00561"/>
    </source>
</evidence>
<dbReference type="Pfam" id="PF00561">
    <property type="entry name" value="Abhydrolase_1"/>
    <property type="match status" value="1"/>
</dbReference>
<dbReference type="NCBIfam" id="NF005262">
    <property type="entry name" value="PRK06765.1"/>
    <property type="match status" value="1"/>
</dbReference>
<comment type="subunit">
    <text evidence="2">Homodimer.</text>
</comment>
<feature type="active site" evidence="3">
    <location>
        <position position="394"/>
    </location>
</feature>
<keyword evidence="6" id="KW-1185">Reference proteome</keyword>
<dbReference type="GO" id="GO:0009092">
    <property type="term" value="P:homoserine metabolic process"/>
    <property type="evidence" value="ECO:0007669"/>
    <property type="project" value="TreeGrafter"/>
</dbReference>
<protein>
    <recommendedName>
        <fullName evidence="2">Probable acyltransferase</fullName>
        <ecNumber evidence="2">2.3.1.-</ecNumber>
    </recommendedName>
</protein>
<accession>A0A5B8SL60</accession>
<comment type="subcellular location">
    <subcellularLocation>
        <location evidence="2">Cytoplasm</location>
    </subcellularLocation>
</comment>
<feature type="active site" description="Nucleophile" evidence="3">
    <location>
        <position position="197"/>
    </location>
</feature>
<dbReference type="InterPro" id="IPR029058">
    <property type="entry name" value="AB_hydrolase_fold"/>
</dbReference>
<sequence length="416" mass="45293">MIKPRLISLLFSSCVRAGCAGQRWWLVGLAANLFVLGNGVAVGYDELVEKHVFEMDGYTTQGGERIPSLKVGWEAYGTLNEAKDNVILITHYFSGTSHAAGRYSKDDAAPGYWDAIIGPGKPLDTDEYYIIASDTLVNLNAKDPKVITTGPATLNPETGEPWGLDFPVVTIGDFVEVQKALLENQGIGSLHAVMGASMGSLQAYEWASVYPERVERVIPVIGSGAANAYLIGWLDAWAAPIKVDPDWNGGDYYKAEPPTKGLEESLKLITLQANHWQWANDTYGREWAEEGVDPASSLEAQFLFEKVLDDVATDRAKVADANHLLYLVKANQLFVTGEGENAEAGLAAIEAPTLMIYSEDDLVFFPALVRQTIETIAADGTPVEEVVLEGKRGHLDGVLSIEQAGETIREFLDRDV</sequence>
<dbReference type="Proteomes" id="UP000321272">
    <property type="component" value="Chromosome"/>
</dbReference>
<dbReference type="EMBL" id="CP042382">
    <property type="protein sequence ID" value="QEA37849.1"/>
    <property type="molecule type" value="Genomic_DNA"/>
</dbReference>
<feature type="domain" description="AB hydrolase-1" evidence="4">
    <location>
        <begin position="170"/>
        <end position="394"/>
    </location>
</feature>
<dbReference type="PANTHER" id="PTHR32268:SF11">
    <property type="entry name" value="HOMOSERINE O-ACETYLTRANSFERASE"/>
    <property type="match status" value="1"/>
</dbReference>
<evidence type="ECO:0000313" key="6">
    <source>
        <dbReference type="Proteomes" id="UP000321272"/>
    </source>
</evidence>
<feature type="active site" evidence="2 3">
    <location>
        <position position="361"/>
    </location>
</feature>
<dbReference type="KEGG" id="paur:FGL86_01365"/>
<proteinExistence type="inferred from homology"/>
<keyword evidence="2" id="KW-0963">Cytoplasm</keyword>
<keyword evidence="2 5" id="KW-0012">Acyltransferase</keyword>
<dbReference type="PANTHER" id="PTHR32268">
    <property type="entry name" value="HOMOSERINE O-ACETYLTRANSFERASE"/>
    <property type="match status" value="1"/>
</dbReference>
<dbReference type="GO" id="GO:0009086">
    <property type="term" value="P:methionine biosynthetic process"/>
    <property type="evidence" value="ECO:0007669"/>
    <property type="project" value="TreeGrafter"/>
</dbReference>